<feature type="transmembrane region" description="Helical" evidence="6">
    <location>
        <begin position="208"/>
        <end position="230"/>
    </location>
</feature>
<feature type="transmembrane region" description="Helical" evidence="6">
    <location>
        <begin position="166"/>
        <end position="187"/>
    </location>
</feature>
<dbReference type="InterPro" id="IPR030191">
    <property type="entry name" value="CodB"/>
</dbReference>
<comment type="caution">
    <text evidence="7">The sequence shown here is derived from an EMBL/GenBank/DDBJ whole genome shotgun (WGS) entry which is preliminary data.</text>
</comment>
<feature type="transmembrane region" description="Helical" evidence="6">
    <location>
        <begin position="236"/>
        <end position="253"/>
    </location>
</feature>
<keyword evidence="8" id="KW-1185">Reference proteome</keyword>
<evidence type="ECO:0000313" key="8">
    <source>
        <dbReference type="Proteomes" id="UP000680304"/>
    </source>
</evidence>
<evidence type="ECO:0000313" key="7">
    <source>
        <dbReference type="EMBL" id="GIQ63283.1"/>
    </source>
</evidence>
<comment type="subcellular location">
    <subcellularLocation>
        <location evidence="1">Membrane</location>
        <topology evidence="1">Multi-pass membrane protein</topology>
    </subcellularLocation>
</comment>
<proteinExistence type="inferred from homology"/>
<keyword evidence="3 6" id="KW-0812">Transmembrane</keyword>
<keyword evidence="5 6" id="KW-0472">Membrane</keyword>
<protein>
    <recommendedName>
        <fullName evidence="9">Cytosine permease</fullName>
    </recommendedName>
</protein>
<evidence type="ECO:0000256" key="2">
    <source>
        <dbReference type="ARBA" id="ARBA00008974"/>
    </source>
</evidence>
<feature type="transmembrane region" description="Helical" evidence="6">
    <location>
        <begin position="67"/>
        <end position="87"/>
    </location>
</feature>
<feature type="transmembrane region" description="Helical" evidence="6">
    <location>
        <begin position="26"/>
        <end position="46"/>
    </location>
</feature>
<accession>A0ABQ4N500</accession>
<organism evidence="7 8">
    <name type="scientific">Paenibacillus cisolokensis</name>
    <dbReference type="NCBI Taxonomy" id="1658519"/>
    <lineage>
        <taxon>Bacteria</taxon>
        <taxon>Bacillati</taxon>
        <taxon>Bacillota</taxon>
        <taxon>Bacilli</taxon>
        <taxon>Bacillales</taxon>
        <taxon>Paenibacillaceae</taxon>
        <taxon>Paenibacillus</taxon>
    </lineage>
</organism>
<dbReference type="Proteomes" id="UP000680304">
    <property type="component" value="Unassembled WGS sequence"/>
</dbReference>
<feature type="transmembrane region" description="Helical" evidence="6">
    <location>
        <begin position="99"/>
        <end position="120"/>
    </location>
</feature>
<evidence type="ECO:0000256" key="3">
    <source>
        <dbReference type="ARBA" id="ARBA00022692"/>
    </source>
</evidence>
<evidence type="ECO:0000256" key="1">
    <source>
        <dbReference type="ARBA" id="ARBA00004141"/>
    </source>
</evidence>
<evidence type="ECO:0000256" key="5">
    <source>
        <dbReference type="ARBA" id="ARBA00023136"/>
    </source>
</evidence>
<sequence>MGLFAAVQHSGSFDSLFSAQPIGDPITLFAGITLVVGNAALGAVVFPDISRYAQSPLKGGLGTSSGYFLGGLFCIVAGAAMTFAAQVPSIGSTPNIPAAMAQIGLGFFAFLILVFAQWTTNDNNLYTGALGMRNVVRVPKSVLVLVMGGLGIVIALIGIQDHFVPFLNLLGAYVPPIAGVMIADHFIIAPYVRKSGYRFGAGTEYPTVNAAAIVIVVLAGFISTKITFGIGPINSTLLGFAGYAVVASVLHALRVPYAFGRSREDSTGF</sequence>
<dbReference type="PANTHER" id="PTHR30569:SF0">
    <property type="entry name" value="CYTOSINE PERMEASE"/>
    <property type="match status" value="1"/>
</dbReference>
<dbReference type="PANTHER" id="PTHR30569">
    <property type="entry name" value="CYTOSINE TRANSPORTER CODB"/>
    <property type="match status" value="1"/>
</dbReference>
<name>A0ABQ4N500_9BACL</name>
<keyword evidence="4 6" id="KW-1133">Transmembrane helix</keyword>
<evidence type="ECO:0000256" key="4">
    <source>
        <dbReference type="ARBA" id="ARBA00022989"/>
    </source>
</evidence>
<feature type="transmembrane region" description="Helical" evidence="6">
    <location>
        <begin position="141"/>
        <end position="160"/>
    </location>
</feature>
<dbReference type="Pfam" id="PF02133">
    <property type="entry name" value="Transp_cyt_pur"/>
    <property type="match status" value="1"/>
</dbReference>
<comment type="similarity">
    <text evidence="2">Belongs to the purine-cytosine permease (2.A.39) family.</text>
</comment>
<dbReference type="Gene3D" id="1.10.4160.10">
    <property type="entry name" value="Hydantoin permease"/>
    <property type="match status" value="1"/>
</dbReference>
<reference evidence="7 8" key="1">
    <citation type="submission" date="2021-04" db="EMBL/GenBank/DDBJ databases">
        <title>Draft genome sequence of Paenibacillus cisolokensis, LC2-13A.</title>
        <authorList>
            <person name="Uke A."/>
            <person name="Chhe C."/>
            <person name="Baramee S."/>
            <person name="Kosugi A."/>
        </authorList>
    </citation>
    <scope>NUCLEOTIDE SEQUENCE [LARGE SCALE GENOMIC DNA]</scope>
    <source>
        <strain evidence="7 8">LC2-13A</strain>
    </source>
</reference>
<gene>
    <name evidence="7" type="ORF">PACILC2_18510</name>
</gene>
<evidence type="ECO:0008006" key="9">
    <source>
        <dbReference type="Google" id="ProtNLM"/>
    </source>
</evidence>
<evidence type="ECO:0000256" key="6">
    <source>
        <dbReference type="SAM" id="Phobius"/>
    </source>
</evidence>
<dbReference type="InterPro" id="IPR001248">
    <property type="entry name" value="Pur-cyt_permease"/>
</dbReference>
<dbReference type="EMBL" id="BOVJ01000059">
    <property type="protein sequence ID" value="GIQ63283.1"/>
    <property type="molecule type" value="Genomic_DNA"/>
</dbReference>